<name>A0A6S7F167_9BURK</name>
<protein>
    <submittedName>
        <fullName evidence="1">Uncharacterized protein</fullName>
    </submittedName>
</protein>
<evidence type="ECO:0000313" key="2">
    <source>
        <dbReference type="Proteomes" id="UP000494122"/>
    </source>
</evidence>
<dbReference type="Proteomes" id="UP000494122">
    <property type="component" value="Unassembled WGS sequence"/>
</dbReference>
<reference evidence="1 2" key="1">
    <citation type="submission" date="2020-04" db="EMBL/GenBank/DDBJ databases">
        <authorList>
            <person name="De Canck E."/>
        </authorList>
    </citation>
    <scope>NUCLEOTIDE SEQUENCE [LARGE SCALE GENOMIC DNA]</scope>
    <source>
        <strain evidence="1 2">LMG 3328</strain>
    </source>
</reference>
<accession>A0A6S7F167</accession>
<proteinExistence type="predicted"/>
<evidence type="ECO:0000313" key="1">
    <source>
        <dbReference type="EMBL" id="CAB3926189.1"/>
    </source>
</evidence>
<dbReference type="AlphaFoldDB" id="A0A6S7F167"/>
<dbReference type="EMBL" id="CADILE010000041">
    <property type="protein sequence ID" value="CAB3926189.1"/>
    <property type="molecule type" value="Genomic_DNA"/>
</dbReference>
<organism evidence="1 2">
    <name type="scientific">Achromobacter ruhlandii</name>
    <dbReference type="NCBI Taxonomy" id="72557"/>
    <lineage>
        <taxon>Bacteria</taxon>
        <taxon>Pseudomonadati</taxon>
        <taxon>Pseudomonadota</taxon>
        <taxon>Betaproteobacteria</taxon>
        <taxon>Burkholderiales</taxon>
        <taxon>Alcaligenaceae</taxon>
        <taxon>Achromobacter</taxon>
    </lineage>
</organism>
<gene>
    <name evidence="1" type="ORF">LMG3328_05893</name>
</gene>
<sequence>MRPGAVTVMLPPSSTMLAPAAVAMRMRLGAAYSTAVWALPMVMSCCACTRRMSCCACTSTLPLAEIRSSPDCAPPCCRPATMPSPCPACRRSAPITARFWSLPADQCSASPAVYCRCWPATCASPARAAISTTGSVACGTLPGAASVCLAEASPRAPSTLSPATVPETARCMAASGAFSPSSTLDCGPRVPCTVASRRPWCAPATPSSERAIWSVWPASACTAAASPMAPAWAPAAV</sequence>